<dbReference type="OrthoDB" id="5296at2759"/>
<dbReference type="SUPFAM" id="SSF51735">
    <property type="entry name" value="NAD(P)-binding Rossmann-fold domains"/>
    <property type="match status" value="1"/>
</dbReference>
<dbReference type="Gene3D" id="3.40.50.720">
    <property type="entry name" value="NAD(P)-binding Rossmann-like Domain"/>
    <property type="match status" value="1"/>
</dbReference>
<organism evidence="1 2">
    <name type="scientific">Cytospora chrysosperma</name>
    <name type="common">Cytospora canker fungus</name>
    <name type="synonym">Sphaeria chrysosperma</name>
    <dbReference type="NCBI Taxonomy" id="252740"/>
    <lineage>
        <taxon>Eukaryota</taxon>
        <taxon>Fungi</taxon>
        <taxon>Dikarya</taxon>
        <taxon>Ascomycota</taxon>
        <taxon>Pezizomycotina</taxon>
        <taxon>Sordariomycetes</taxon>
        <taxon>Sordariomycetidae</taxon>
        <taxon>Diaporthales</taxon>
        <taxon>Cytosporaceae</taxon>
        <taxon>Cytospora</taxon>
    </lineage>
</organism>
<keyword evidence="2" id="KW-1185">Reference proteome</keyword>
<dbReference type="AlphaFoldDB" id="A0A423VX28"/>
<dbReference type="EMBL" id="LJZO01000023">
    <property type="protein sequence ID" value="ROV95587.1"/>
    <property type="molecule type" value="Genomic_DNA"/>
</dbReference>
<name>A0A423VX28_CYTCH</name>
<proteinExistence type="predicted"/>
<dbReference type="Proteomes" id="UP000284375">
    <property type="component" value="Unassembled WGS sequence"/>
</dbReference>
<dbReference type="InterPro" id="IPR052184">
    <property type="entry name" value="SDR_enzymes"/>
</dbReference>
<sequence>MPQEELPTSPSRLPTVLITGAFSGLGRAFFQHYVGLSDKTCDGDDAFNVIGIDRHPWTDEEGSTHNSHPHGRRSVYVQLDVTSPADELEAFARRRVGEETPIYLVIHCAGVRGLVPGVEVRKSGDVATAETLEAMDAATMLRTFEVNVIGTFNILTAILPNLRLAAQKSLNTRVVVLSSRMGSVAANDKGGGYAYRASKAALNAVVKSMSIDVPDVFFALVHPGRVETGLVSVKEDGAFSSILAWYGQLPFEHAQASTILKSSRDTTAGQLSERSLKRLFGPLYTALLMCPSNISASSSRETGHMKTRPQYRSL</sequence>
<reference evidence="1 2" key="1">
    <citation type="submission" date="2015-09" db="EMBL/GenBank/DDBJ databases">
        <title>Host preference determinants of Valsa canker pathogens revealed by comparative genomics.</title>
        <authorList>
            <person name="Yin Z."/>
            <person name="Huang L."/>
        </authorList>
    </citation>
    <scope>NUCLEOTIDE SEQUENCE [LARGE SCALE GENOMIC DNA]</scope>
    <source>
        <strain evidence="1 2">YSFL</strain>
    </source>
</reference>
<dbReference type="GO" id="GO:0016616">
    <property type="term" value="F:oxidoreductase activity, acting on the CH-OH group of donors, NAD or NADP as acceptor"/>
    <property type="evidence" value="ECO:0007669"/>
    <property type="project" value="TreeGrafter"/>
</dbReference>
<dbReference type="PANTHER" id="PTHR45458:SF1">
    <property type="entry name" value="SHORT CHAIN DEHYDROGENASE"/>
    <property type="match status" value="1"/>
</dbReference>
<gene>
    <name evidence="1" type="ORF">VSDG_05312</name>
</gene>
<accession>A0A423VX28</accession>
<dbReference type="PANTHER" id="PTHR45458">
    <property type="entry name" value="SHORT-CHAIN DEHYDROGENASE/REDUCTASE SDR"/>
    <property type="match status" value="1"/>
</dbReference>
<dbReference type="PRINTS" id="PR00081">
    <property type="entry name" value="GDHRDH"/>
</dbReference>
<evidence type="ECO:0000313" key="1">
    <source>
        <dbReference type="EMBL" id="ROV95587.1"/>
    </source>
</evidence>
<dbReference type="InterPro" id="IPR036291">
    <property type="entry name" value="NAD(P)-bd_dom_sf"/>
</dbReference>
<comment type="caution">
    <text evidence="1">The sequence shown here is derived from an EMBL/GenBank/DDBJ whole genome shotgun (WGS) entry which is preliminary data.</text>
</comment>
<protein>
    <submittedName>
        <fullName evidence="1">Uncharacterized protein</fullName>
    </submittedName>
</protein>
<evidence type="ECO:0000313" key="2">
    <source>
        <dbReference type="Proteomes" id="UP000284375"/>
    </source>
</evidence>
<dbReference type="InterPro" id="IPR002347">
    <property type="entry name" value="SDR_fam"/>
</dbReference>
<dbReference type="Pfam" id="PF00106">
    <property type="entry name" value="adh_short"/>
    <property type="match status" value="1"/>
</dbReference>